<dbReference type="EMBL" id="PYXZ01000002">
    <property type="protein sequence ID" value="PUA82184.1"/>
    <property type="molecule type" value="Genomic_DNA"/>
</dbReference>
<dbReference type="GO" id="GO:0032259">
    <property type="term" value="P:methylation"/>
    <property type="evidence" value="ECO:0007669"/>
    <property type="project" value="UniProtKB-KW"/>
</dbReference>
<dbReference type="OrthoDB" id="9786503at2"/>
<dbReference type="InterPro" id="IPR041698">
    <property type="entry name" value="Methyltransf_25"/>
</dbReference>
<dbReference type="Pfam" id="PF13649">
    <property type="entry name" value="Methyltransf_25"/>
    <property type="match status" value="1"/>
</dbReference>
<dbReference type="PANTHER" id="PTHR43861">
    <property type="entry name" value="TRANS-ACONITATE 2-METHYLTRANSFERASE-RELATED"/>
    <property type="match status" value="1"/>
</dbReference>
<keyword evidence="4" id="KW-1185">Reference proteome</keyword>
<dbReference type="Gene3D" id="3.40.50.150">
    <property type="entry name" value="Vaccinia Virus protein VP39"/>
    <property type="match status" value="1"/>
</dbReference>
<gene>
    <name evidence="3" type="ORF">C7S10_08630</name>
</gene>
<reference evidence="3 4" key="1">
    <citation type="submission" date="2018-03" db="EMBL/GenBank/DDBJ databases">
        <authorList>
            <person name="Keele B.F."/>
        </authorList>
    </citation>
    <scope>NUCLEOTIDE SEQUENCE [LARGE SCALE GENOMIC DNA]</scope>
    <source>
        <strain evidence="3 4">IB-3</strain>
    </source>
</reference>
<evidence type="ECO:0000259" key="2">
    <source>
        <dbReference type="Pfam" id="PF13649"/>
    </source>
</evidence>
<comment type="caution">
    <text evidence="3">The sequence shown here is derived from an EMBL/GenBank/DDBJ whole genome shotgun (WGS) entry which is preliminary data.</text>
</comment>
<evidence type="ECO:0000313" key="3">
    <source>
        <dbReference type="EMBL" id="PUA82184.1"/>
    </source>
</evidence>
<evidence type="ECO:0000256" key="1">
    <source>
        <dbReference type="ARBA" id="ARBA00022679"/>
    </source>
</evidence>
<dbReference type="RefSeq" id="WP_108344068.1">
    <property type="nucleotide sequence ID" value="NZ_PYXZ01000002.1"/>
</dbReference>
<protein>
    <submittedName>
        <fullName evidence="3">SAM-dependent methyltransferase</fullName>
    </submittedName>
</protein>
<name>A0A2R7Z0U2_9ACTN</name>
<keyword evidence="3" id="KW-0489">Methyltransferase</keyword>
<dbReference type="SUPFAM" id="SSF53335">
    <property type="entry name" value="S-adenosyl-L-methionine-dependent methyltransferases"/>
    <property type="match status" value="1"/>
</dbReference>
<dbReference type="InterPro" id="IPR029063">
    <property type="entry name" value="SAM-dependent_MTases_sf"/>
</dbReference>
<dbReference type="CDD" id="cd02440">
    <property type="entry name" value="AdoMet_MTases"/>
    <property type="match status" value="1"/>
</dbReference>
<sequence length="203" mass="21537">MTHSFDQDYWDQIWHGDRAGAMGSSPPNPHLVSEVADLPAGTALEAGCGGGAEAIWLAEQGWRVTGADVASSALSIAAARASSAGVDDRVEWIEADLSTWEPPAAYDLVTTHYAHPAMPQLEFYDRLASWVAPGGTLFVVGHLGYGHGHGDTPAEASVTADAVTAQLDPALWEVVTSQETSRTVADGHGRSIHDVVVRARRRD</sequence>
<proteinExistence type="predicted"/>
<evidence type="ECO:0000313" key="4">
    <source>
        <dbReference type="Proteomes" id="UP000244867"/>
    </source>
</evidence>
<dbReference type="PANTHER" id="PTHR43861:SF3">
    <property type="entry name" value="PUTATIVE (AFU_ORTHOLOGUE AFUA_2G14390)-RELATED"/>
    <property type="match status" value="1"/>
</dbReference>
<keyword evidence="1 3" id="KW-0808">Transferase</keyword>
<accession>A0A2R7Z0U2</accession>
<dbReference type="Proteomes" id="UP000244867">
    <property type="component" value="Unassembled WGS sequence"/>
</dbReference>
<dbReference type="GO" id="GO:0008168">
    <property type="term" value="F:methyltransferase activity"/>
    <property type="evidence" value="ECO:0007669"/>
    <property type="project" value="UniProtKB-KW"/>
</dbReference>
<dbReference type="AlphaFoldDB" id="A0A2R7Z0U2"/>
<feature type="domain" description="Methyltransferase" evidence="2">
    <location>
        <begin position="44"/>
        <end position="135"/>
    </location>
</feature>
<organism evidence="3 4">
    <name type="scientific">Nocardioides currus</name>
    <dbReference type="NCBI Taxonomy" id="2133958"/>
    <lineage>
        <taxon>Bacteria</taxon>
        <taxon>Bacillati</taxon>
        <taxon>Actinomycetota</taxon>
        <taxon>Actinomycetes</taxon>
        <taxon>Propionibacteriales</taxon>
        <taxon>Nocardioidaceae</taxon>
        <taxon>Nocardioides</taxon>
    </lineage>
</organism>